<comment type="similarity">
    <text evidence="8">Belongs to the IspF family.</text>
</comment>
<comment type="cofactor">
    <cofactor evidence="2">
        <name>a divalent metal cation</name>
        <dbReference type="ChEBI" id="CHEBI:60240"/>
    </cofactor>
</comment>
<evidence type="ECO:0000256" key="8">
    <source>
        <dbReference type="RuleBase" id="RU004395"/>
    </source>
</evidence>
<keyword evidence="6 8" id="KW-0414">Isoprene biosynthesis</keyword>
<evidence type="ECO:0000256" key="1">
    <source>
        <dbReference type="ARBA" id="ARBA00000200"/>
    </source>
</evidence>
<proteinExistence type="inferred from homology"/>
<gene>
    <name evidence="12" type="ORF">PY17X_0307000</name>
    <name evidence="11" type="ORF">PYYM_0307300</name>
</gene>
<evidence type="ECO:0000256" key="2">
    <source>
        <dbReference type="ARBA" id="ARBA00001968"/>
    </source>
</evidence>
<feature type="transmembrane region" description="Helical" evidence="9">
    <location>
        <begin position="6"/>
        <end position="27"/>
    </location>
</feature>
<comment type="pathway">
    <text evidence="3">Isoprenoid biosynthesis; isopentenyl diphosphate biosynthesis via DXP pathway; isopentenyl diphosphate from 1-deoxy-D-xylulose 5-phosphate: step 4/6.</text>
</comment>
<keyword evidence="9" id="KW-0812">Transmembrane</keyword>
<evidence type="ECO:0000313" key="11">
    <source>
        <dbReference type="EMBL" id="CDU16257.1"/>
    </source>
</evidence>
<name>A0A077Y0C6_PLAYE</name>
<dbReference type="GO" id="GO:0016114">
    <property type="term" value="P:terpenoid biosynthetic process"/>
    <property type="evidence" value="ECO:0007669"/>
    <property type="project" value="InterPro"/>
</dbReference>
<dbReference type="PROSITE" id="PS01350">
    <property type="entry name" value="ISPF"/>
    <property type="match status" value="1"/>
</dbReference>
<dbReference type="AlphaFoldDB" id="A0A077Y0C6"/>
<keyword evidence="9" id="KW-1133">Transmembrane helix</keyword>
<dbReference type="VEuPathDB" id="PlasmoDB:PY17X_0307000"/>
<evidence type="ECO:0000313" key="13">
    <source>
        <dbReference type="Proteomes" id="UP000072874"/>
    </source>
</evidence>
<dbReference type="GO" id="GO:0019288">
    <property type="term" value="P:isopentenyl diphosphate biosynthetic process, methylerythritol 4-phosphate pathway"/>
    <property type="evidence" value="ECO:0007669"/>
    <property type="project" value="UniProtKB-UniPathway"/>
</dbReference>
<dbReference type="RefSeq" id="XP_731171.2">
    <property type="nucleotide sequence ID" value="XM_726078.2"/>
</dbReference>
<comment type="catalytic activity">
    <reaction evidence="1 8">
        <text>4-CDP-2-C-methyl-D-erythritol 2-phosphate = 2-C-methyl-D-erythritol 2,4-cyclic diphosphate + CMP</text>
        <dbReference type="Rhea" id="RHEA:23864"/>
        <dbReference type="ChEBI" id="CHEBI:57919"/>
        <dbReference type="ChEBI" id="CHEBI:58483"/>
        <dbReference type="ChEBI" id="CHEBI:60377"/>
        <dbReference type="EC" id="4.6.1.12"/>
    </reaction>
</comment>
<dbReference type="EMBL" id="LM993657">
    <property type="protein sequence ID" value="VTZ72472.1"/>
    <property type="molecule type" value="Genomic_DNA"/>
</dbReference>
<dbReference type="GO" id="GO:0046872">
    <property type="term" value="F:metal ion binding"/>
    <property type="evidence" value="ECO:0007669"/>
    <property type="project" value="UniProtKB-KW"/>
</dbReference>
<dbReference type="PANTHER" id="PTHR43181">
    <property type="entry name" value="2-C-METHYL-D-ERYTHRITOL 2,4-CYCLODIPHOSPHATE SYNTHASE, CHLOROPLASTIC"/>
    <property type="match status" value="1"/>
</dbReference>
<evidence type="ECO:0000256" key="6">
    <source>
        <dbReference type="ARBA" id="ARBA00023229"/>
    </source>
</evidence>
<keyword evidence="9" id="KW-0472">Membrane</keyword>
<keyword evidence="5" id="KW-0479">Metal-binding</keyword>
<dbReference type="OMA" id="LIHAIMD"/>
<evidence type="ECO:0000256" key="3">
    <source>
        <dbReference type="ARBA" id="ARBA00004709"/>
    </source>
</evidence>
<dbReference type="Gene3D" id="3.30.1330.50">
    <property type="entry name" value="2-C-methyl-D-erythritol 2,4-cyclodiphosphate synthase"/>
    <property type="match status" value="1"/>
</dbReference>
<dbReference type="EMBL" id="LK934631">
    <property type="protein sequence ID" value="CDU16257.1"/>
    <property type="molecule type" value="Genomic_DNA"/>
</dbReference>
<dbReference type="Proteomes" id="UP000072874">
    <property type="component" value="Chromosome 3"/>
</dbReference>
<dbReference type="HAMAP" id="MF_00107">
    <property type="entry name" value="IspF"/>
    <property type="match status" value="1"/>
</dbReference>
<evidence type="ECO:0000256" key="7">
    <source>
        <dbReference type="ARBA" id="ARBA00023239"/>
    </source>
</evidence>
<reference evidence="12" key="4">
    <citation type="submission" date="2019-05" db="EMBL/GenBank/DDBJ databases">
        <authorList>
            <consortium name="Pathogen Informatics"/>
        </authorList>
    </citation>
    <scope>NUCLEOTIDE SEQUENCE</scope>
    <source>
        <strain evidence="12">17X</strain>
    </source>
</reference>
<dbReference type="VEuPathDB" id="PlasmoDB:PY00321"/>
<dbReference type="InterPro" id="IPR003526">
    <property type="entry name" value="MECDP_synthase"/>
</dbReference>
<evidence type="ECO:0000256" key="4">
    <source>
        <dbReference type="ARBA" id="ARBA00012579"/>
    </source>
</evidence>
<dbReference type="Pfam" id="PF02542">
    <property type="entry name" value="YgbB"/>
    <property type="match status" value="1"/>
</dbReference>
<dbReference type="Proteomes" id="UP000072904">
    <property type="component" value="Chromosome 3"/>
</dbReference>
<dbReference type="InterPro" id="IPR020555">
    <property type="entry name" value="MECDP_synthase_CS"/>
</dbReference>
<feature type="domain" description="2-C-methyl-D-erythritol 2,4-cyclodiphosphate synthase" evidence="10">
    <location>
        <begin position="73"/>
        <end position="244"/>
    </location>
</feature>
<dbReference type="GO" id="GO:0008685">
    <property type="term" value="F:2-C-methyl-D-erythritol 2,4-cyclodiphosphate synthase activity"/>
    <property type="evidence" value="ECO:0007669"/>
    <property type="project" value="UniProtKB-EC"/>
</dbReference>
<reference evidence="13 14" key="1">
    <citation type="journal article" date="2014" name="BMC Biol.">
        <title>A comprehensive evaluation of rodent malaria parasite genomes and gene expression.</title>
        <authorList>
            <person name="Otto T.D."/>
            <person name="Bohme U."/>
            <person name="Jackson A.P."/>
            <person name="Hunt M."/>
            <person name="Franke-Fayard B."/>
            <person name="Hoeijmakers W.A."/>
            <person name="Religa A.A."/>
            <person name="Robertson L."/>
            <person name="Sanders M."/>
            <person name="Ogun S.A."/>
            <person name="Cunningham D."/>
            <person name="Erhart A."/>
            <person name="Billker O."/>
            <person name="Khan S.M."/>
            <person name="Stunnenberg H.G."/>
            <person name="Langhorne J."/>
            <person name="Holder A.A."/>
            <person name="Waters A.P."/>
            <person name="Newbold C.I."/>
            <person name="Pain A."/>
            <person name="Berriman M."/>
            <person name="Janse C.J."/>
        </authorList>
    </citation>
    <scope>NUCLEOTIDE SEQUENCE [LARGE SCALE GENOMIC DNA]</scope>
    <source>
        <strain evidence="12 13">17X</strain>
        <strain evidence="11 14">YM</strain>
    </source>
</reference>
<dbReference type="OrthoDB" id="2015434at2759"/>
<dbReference type="VEuPathDB" id="PlasmoDB:Py17XNL_000303644"/>
<dbReference type="NCBIfam" id="TIGR00151">
    <property type="entry name" value="ispF"/>
    <property type="match status" value="1"/>
</dbReference>
<evidence type="ECO:0000313" key="14">
    <source>
        <dbReference type="Proteomes" id="UP000072904"/>
    </source>
</evidence>
<dbReference type="UniPathway" id="UPA00056">
    <property type="reaction ID" value="UER00095"/>
</dbReference>
<keyword evidence="7 8" id="KW-0456">Lyase</keyword>
<sequence length="248" mass="28536">MKYGAIKSYIYYVVLLYYCIIILKICYANKWIKKRGNNSGLFINSLIIDNRNGYRKVEKKKKKKFKVQVYNGMRIGQGYDIHQIKVKSENDDNKINEIKEYNTQNFKTLIIGGVKINNIYVLSHSDGDIIYHALVDSILGGGGSYDLGTLFPDKSDKYKNKNSACFLRYARMLLYKKRYIIGNIDINIIAEVPKINNIRHEIIRNISQLLNISESQINVKGKTHEKLGVIGEKKAIECFANVLLIPKT</sequence>
<dbReference type="GeneID" id="3830396"/>
<organism evidence="11 14">
    <name type="scientific">Plasmodium yoelii</name>
    <dbReference type="NCBI Taxonomy" id="5861"/>
    <lineage>
        <taxon>Eukaryota</taxon>
        <taxon>Sar</taxon>
        <taxon>Alveolata</taxon>
        <taxon>Apicomplexa</taxon>
        <taxon>Aconoidasida</taxon>
        <taxon>Haemosporida</taxon>
        <taxon>Plasmodiidae</taxon>
        <taxon>Plasmodium</taxon>
        <taxon>Plasmodium (Vinckeia)</taxon>
    </lineage>
</organism>
<dbReference type="VEuPathDB" id="PlasmoDB:PYYM_0307300"/>
<reference evidence="12" key="2">
    <citation type="submission" date="2014-05" db="EMBL/GenBank/DDBJ databases">
        <authorList>
            <person name="Aslett M.A."/>
            <person name="De Silva N."/>
        </authorList>
    </citation>
    <scope>NUCLEOTIDE SEQUENCE</scope>
    <source>
        <strain evidence="12">17X</strain>
    </source>
</reference>
<dbReference type="InterPro" id="IPR036571">
    <property type="entry name" value="MECDP_synthase_sf"/>
</dbReference>
<accession>A0A077Y0C6</accession>
<dbReference type="SUPFAM" id="SSF69765">
    <property type="entry name" value="IpsF-like"/>
    <property type="match status" value="1"/>
</dbReference>
<evidence type="ECO:0000256" key="5">
    <source>
        <dbReference type="ARBA" id="ARBA00022723"/>
    </source>
</evidence>
<reference evidence="11" key="3">
    <citation type="submission" date="2014-05" db="EMBL/GenBank/DDBJ databases">
        <authorList>
            <person name="Aslett A.Martin."/>
            <person name="De Silva Nishadi"/>
        </authorList>
    </citation>
    <scope>NUCLEOTIDE SEQUENCE</scope>
    <source>
        <strain evidence="11">YM</strain>
    </source>
</reference>
<protein>
    <recommendedName>
        <fullName evidence="4 8">2-C-methyl-D-erythritol 2,4-cyclodiphosphate synthase</fullName>
        <ecNumber evidence="4 8">4.6.1.12</ecNumber>
    </recommendedName>
</protein>
<dbReference type="CDD" id="cd00554">
    <property type="entry name" value="MECDP_synthase"/>
    <property type="match status" value="1"/>
</dbReference>
<dbReference type="EC" id="4.6.1.12" evidence="4 8"/>
<dbReference type="KEGG" id="pyo:PY17X_0307000"/>
<evidence type="ECO:0000256" key="9">
    <source>
        <dbReference type="SAM" id="Phobius"/>
    </source>
</evidence>
<evidence type="ECO:0000313" key="12">
    <source>
        <dbReference type="EMBL" id="VTZ72472.1"/>
    </source>
</evidence>
<evidence type="ECO:0000259" key="10">
    <source>
        <dbReference type="Pfam" id="PF02542"/>
    </source>
</evidence>
<dbReference type="PANTHER" id="PTHR43181:SF1">
    <property type="entry name" value="2-C-METHYL-D-ERYTHRITOL 2,4-CYCLODIPHOSPHATE SYNTHASE, CHLOROPLASTIC"/>
    <property type="match status" value="1"/>
</dbReference>